<dbReference type="EMBL" id="JARJCW010000040">
    <property type="protein sequence ID" value="KAJ7206314.1"/>
    <property type="molecule type" value="Genomic_DNA"/>
</dbReference>
<dbReference type="CDD" id="cd00059">
    <property type="entry name" value="FH_FOX"/>
    <property type="match status" value="1"/>
</dbReference>
<keyword evidence="7" id="KW-1185">Reference proteome</keyword>
<dbReference type="GO" id="GO:0030154">
    <property type="term" value="P:cell differentiation"/>
    <property type="evidence" value="ECO:0007669"/>
    <property type="project" value="TreeGrafter"/>
</dbReference>
<dbReference type="AlphaFoldDB" id="A0AAD6VD47"/>
<dbReference type="Gene3D" id="1.10.10.10">
    <property type="entry name" value="Winged helix-like DNA-binding domain superfamily/Winged helix DNA-binding domain"/>
    <property type="match status" value="1"/>
</dbReference>
<evidence type="ECO:0000256" key="2">
    <source>
        <dbReference type="ARBA" id="ARBA00023242"/>
    </source>
</evidence>
<dbReference type="SUPFAM" id="SSF46785">
    <property type="entry name" value="Winged helix' DNA-binding domain"/>
    <property type="match status" value="1"/>
</dbReference>
<keyword evidence="2 3" id="KW-0539">Nucleus</keyword>
<gene>
    <name evidence="6" type="ORF">GGX14DRAFT_457560</name>
</gene>
<feature type="domain" description="Fork-head" evidence="5">
    <location>
        <begin position="126"/>
        <end position="219"/>
    </location>
</feature>
<accession>A0AAD6VD47</accession>
<reference evidence="6" key="1">
    <citation type="submission" date="2023-03" db="EMBL/GenBank/DDBJ databases">
        <title>Massive genome expansion in bonnet fungi (Mycena s.s.) driven by repeated elements and novel gene families across ecological guilds.</title>
        <authorList>
            <consortium name="Lawrence Berkeley National Laboratory"/>
            <person name="Harder C.B."/>
            <person name="Miyauchi S."/>
            <person name="Viragh M."/>
            <person name="Kuo A."/>
            <person name="Thoen E."/>
            <person name="Andreopoulos B."/>
            <person name="Lu D."/>
            <person name="Skrede I."/>
            <person name="Drula E."/>
            <person name="Henrissat B."/>
            <person name="Morin E."/>
            <person name="Kohler A."/>
            <person name="Barry K."/>
            <person name="LaButti K."/>
            <person name="Morin E."/>
            <person name="Salamov A."/>
            <person name="Lipzen A."/>
            <person name="Mereny Z."/>
            <person name="Hegedus B."/>
            <person name="Baldrian P."/>
            <person name="Stursova M."/>
            <person name="Weitz H."/>
            <person name="Taylor A."/>
            <person name="Grigoriev I.V."/>
            <person name="Nagy L.G."/>
            <person name="Martin F."/>
            <person name="Kauserud H."/>
        </authorList>
    </citation>
    <scope>NUCLEOTIDE SEQUENCE</scope>
    <source>
        <strain evidence="6">9144</strain>
    </source>
</reference>
<dbReference type="InterPro" id="IPR050211">
    <property type="entry name" value="FOX_domain-containing"/>
</dbReference>
<feature type="compositionally biased region" description="Low complexity" evidence="4">
    <location>
        <begin position="62"/>
        <end position="78"/>
    </location>
</feature>
<evidence type="ECO:0000256" key="3">
    <source>
        <dbReference type="PROSITE-ProRule" id="PRU00089"/>
    </source>
</evidence>
<sequence>MAHNAPSSHALRHRAPEGRPNSNSAPKPARPSHCAPASCKGLTGPFYLRNILNSDSEPGTEASPSSSKGKAHAAASAHESADDPGCCTVAWLRDEEDSNYLRQQLCLPPGVLVDLWALADPPGGQRPFASLPTLIKLAIHGSPHKRLTLHGIYGALVARFVWFHEHQLDDSWKDSVRHNLSLNKVFRKVPRGLTQMGKGCYWELDLSGGEGHKRPRKRRKSEMGVATAYVGSDHVGSDHEELELESVHGLHAINPAA</sequence>
<evidence type="ECO:0000313" key="6">
    <source>
        <dbReference type="EMBL" id="KAJ7206314.1"/>
    </source>
</evidence>
<dbReference type="Proteomes" id="UP001219525">
    <property type="component" value="Unassembled WGS sequence"/>
</dbReference>
<dbReference type="PROSITE" id="PS50039">
    <property type="entry name" value="FORK_HEAD_3"/>
    <property type="match status" value="1"/>
</dbReference>
<dbReference type="PROSITE" id="PS00658">
    <property type="entry name" value="FORK_HEAD_2"/>
    <property type="match status" value="1"/>
</dbReference>
<dbReference type="InterPro" id="IPR036390">
    <property type="entry name" value="WH_DNA-bd_sf"/>
</dbReference>
<keyword evidence="1 3" id="KW-0238">DNA-binding</keyword>
<feature type="region of interest" description="Disordered" evidence="4">
    <location>
        <begin position="1"/>
        <end position="37"/>
    </location>
</feature>
<comment type="caution">
    <text evidence="6">The sequence shown here is derived from an EMBL/GenBank/DDBJ whole genome shotgun (WGS) entry which is preliminary data.</text>
</comment>
<dbReference type="InterPro" id="IPR030456">
    <property type="entry name" value="TF_fork_head_CS_2"/>
</dbReference>
<name>A0AAD6VD47_9AGAR</name>
<evidence type="ECO:0000256" key="4">
    <source>
        <dbReference type="SAM" id="MobiDB-lite"/>
    </source>
</evidence>
<dbReference type="InterPro" id="IPR036388">
    <property type="entry name" value="WH-like_DNA-bd_sf"/>
</dbReference>
<proteinExistence type="predicted"/>
<dbReference type="GO" id="GO:0009653">
    <property type="term" value="P:anatomical structure morphogenesis"/>
    <property type="evidence" value="ECO:0007669"/>
    <property type="project" value="TreeGrafter"/>
</dbReference>
<dbReference type="GO" id="GO:0000981">
    <property type="term" value="F:DNA-binding transcription factor activity, RNA polymerase II-specific"/>
    <property type="evidence" value="ECO:0007669"/>
    <property type="project" value="TreeGrafter"/>
</dbReference>
<evidence type="ECO:0000313" key="7">
    <source>
        <dbReference type="Proteomes" id="UP001219525"/>
    </source>
</evidence>
<dbReference type="PANTHER" id="PTHR11829:SF411">
    <property type="entry name" value="FORKHEAD BOX PROTEIN L2"/>
    <property type="match status" value="1"/>
</dbReference>
<feature type="region of interest" description="Disordered" evidence="4">
    <location>
        <begin position="50"/>
        <end position="83"/>
    </location>
</feature>
<dbReference type="InterPro" id="IPR001766">
    <property type="entry name" value="Fork_head_dom"/>
</dbReference>
<dbReference type="PANTHER" id="PTHR11829">
    <property type="entry name" value="FORKHEAD BOX PROTEIN"/>
    <property type="match status" value="1"/>
</dbReference>
<dbReference type="GO" id="GO:0005634">
    <property type="term" value="C:nucleus"/>
    <property type="evidence" value="ECO:0007669"/>
    <property type="project" value="UniProtKB-SubCell"/>
</dbReference>
<dbReference type="SMART" id="SM00339">
    <property type="entry name" value="FH"/>
    <property type="match status" value="1"/>
</dbReference>
<comment type="subcellular location">
    <subcellularLocation>
        <location evidence="3">Nucleus</location>
    </subcellularLocation>
</comment>
<protein>
    <recommendedName>
        <fullName evidence="5">Fork-head domain-containing protein</fullName>
    </recommendedName>
</protein>
<organism evidence="6 7">
    <name type="scientific">Mycena pura</name>
    <dbReference type="NCBI Taxonomy" id="153505"/>
    <lineage>
        <taxon>Eukaryota</taxon>
        <taxon>Fungi</taxon>
        <taxon>Dikarya</taxon>
        <taxon>Basidiomycota</taxon>
        <taxon>Agaricomycotina</taxon>
        <taxon>Agaricomycetes</taxon>
        <taxon>Agaricomycetidae</taxon>
        <taxon>Agaricales</taxon>
        <taxon>Marasmiineae</taxon>
        <taxon>Mycenaceae</taxon>
        <taxon>Mycena</taxon>
    </lineage>
</organism>
<dbReference type="PRINTS" id="PR00053">
    <property type="entry name" value="FORKHEAD"/>
</dbReference>
<dbReference type="GO" id="GO:0000978">
    <property type="term" value="F:RNA polymerase II cis-regulatory region sequence-specific DNA binding"/>
    <property type="evidence" value="ECO:0007669"/>
    <property type="project" value="TreeGrafter"/>
</dbReference>
<evidence type="ECO:0000259" key="5">
    <source>
        <dbReference type="PROSITE" id="PS50039"/>
    </source>
</evidence>
<feature type="DNA-binding region" description="Fork-head" evidence="3">
    <location>
        <begin position="126"/>
        <end position="219"/>
    </location>
</feature>
<dbReference type="Pfam" id="PF00250">
    <property type="entry name" value="Forkhead"/>
    <property type="match status" value="1"/>
</dbReference>
<evidence type="ECO:0000256" key="1">
    <source>
        <dbReference type="ARBA" id="ARBA00023125"/>
    </source>
</evidence>